<sequence length="968" mass="106188">MTYPIKTPKKLIEVALPLDAINVAAAREKSIRHGHPSTLHLWWARRPLAAARAVIFAQMVNDPGYERHLGRGVNKEKAQAERERLFKIIEDLVQWENTNNEEVLERARAEIWKSWRETCELNRNHPQAAELFNPKKLPGFHDPFAGGGALPLEAQRLGLESYASDLNPVAVTINKAMIEIPPKFAGREPVGPEIAADKGSRKRATRDAFEDWSGAKGLAEDVRRYGAWMREQAQQRIGHLYPQIEVTAEMVAERPDLAQYRGEKLTVIAWLWARTVKSPNPAFSHAEVPLASTFLLSSKVGKESYVEPVIEGGSYRFSVKVGTPPASAKNGTKLSRGANFQCLLSDTPIEPKYIKAEGMARRIGQRLMAIVAEGTRGRVYLEPAAEHEAIAAQAQPEWRPETSLPDDPRNFWTLNYGLDKFGDLFTPRQLVALTTFSDLVQEAIARVYKDALAAGMADDGLGLDQSGTGATAYAQAVGVYLAFAVDRVIDRHTSIATWDSSPSKLQLRNTFARQAIPMTWDFGEGNMFCMSSGTWTPSVDWVAKAIDSVPAAPCSLAAQADAQTQSISQNKLISTDPPYYDNIGYADLSDFFYVWLRRSLRPIFPSLYATLAVPKAEELVATPYRHGSKDKAEAFFLDGMTAAMHNLAVQAHPAFPVTIYYAFKQAETKGNAGTSSTGWETFLAAVLKAGFALTGTWPMRTELSNRMIGSGTNALASSIVLVCRPRAADASTVSRRDFIRELNATLPDALADMTRGGINSPVAPVDLSQAIIGPGMEVFSKYSAVLEADGSPMSVRSALQLINRFIGEDDFDHDTQFCLAWFEQHGWAEGKYGDADVLARAKGTSVGGLSEAGVVASGGGDLRLLKWAEMPRDWSPENDNRVPIWEALHQLIRALNQDGETAAGSLLARMPDKTAGITALTYRLYTLCERQGWAEEARAYNELQGAWTGIEQASQEAGHIGSQGALDI</sequence>
<dbReference type="EMBL" id="JAAPAP010000005">
    <property type="protein sequence ID" value="NHN77203.1"/>
    <property type="molecule type" value="Genomic_DNA"/>
</dbReference>
<dbReference type="SUPFAM" id="SSF53335">
    <property type="entry name" value="S-adenosyl-L-methionine-dependent methyltransferases"/>
    <property type="match status" value="1"/>
</dbReference>
<protein>
    <submittedName>
        <fullName evidence="2">DUF1156 domain-containing protein</fullName>
    </submittedName>
</protein>
<dbReference type="Pfam" id="PF06634">
    <property type="entry name" value="DUF1156"/>
    <property type="match status" value="1"/>
</dbReference>
<feature type="domain" description="DUF1156" evidence="1">
    <location>
        <begin position="15"/>
        <end position="88"/>
    </location>
</feature>
<reference evidence="2" key="1">
    <citation type="submission" date="2020-03" db="EMBL/GenBank/DDBJ databases">
        <title>Genome assembly of Azotobacter chroococcum W5.</title>
        <authorList>
            <person name="Kannepalli A."/>
        </authorList>
    </citation>
    <scope>NUCLEOTIDE SEQUENCE</scope>
    <source>
        <strain evidence="2">W5</strain>
    </source>
</reference>
<dbReference type="RefSeq" id="WP_165892258.1">
    <property type="nucleotide sequence ID" value="NZ_JAAPAP010000005.1"/>
</dbReference>
<proteinExistence type="predicted"/>
<dbReference type="InterPro" id="IPR029063">
    <property type="entry name" value="SAM-dependent_MTases_sf"/>
</dbReference>
<comment type="caution">
    <text evidence="2">The sequence shown here is derived from an EMBL/GenBank/DDBJ whole genome shotgun (WGS) entry which is preliminary data.</text>
</comment>
<organism evidence="2 3">
    <name type="scientific">Azotobacter chroococcum</name>
    <dbReference type="NCBI Taxonomy" id="353"/>
    <lineage>
        <taxon>Bacteria</taxon>
        <taxon>Pseudomonadati</taxon>
        <taxon>Pseudomonadota</taxon>
        <taxon>Gammaproteobacteria</taxon>
        <taxon>Pseudomonadales</taxon>
        <taxon>Pseudomonadaceae</taxon>
        <taxon>Azotobacter</taxon>
    </lineage>
</organism>
<name>A0AA43Z5B5_9GAMM</name>
<evidence type="ECO:0000259" key="1">
    <source>
        <dbReference type="Pfam" id="PF06634"/>
    </source>
</evidence>
<dbReference type="Proteomes" id="UP000736384">
    <property type="component" value="Unassembled WGS sequence"/>
</dbReference>
<accession>A0AA43Z5B5</accession>
<dbReference type="AlphaFoldDB" id="A0AA43Z5B5"/>
<gene>
    <name evidence="2" type="ORF">HA520_07850</name>
</gene>
<evidence type="ECO:0000313" key="2">
    <source>
        <dbReference type="EMBL" id="NHN77203.1"/>
    </source>
</evidence>
<dbReference type="InterPro" id="IPR009537">
    <property type="entry name" value="DUF1156"/>
</dbReference>
<evidence type="ECO:0000313" key="3">
    <source>
        <dbReference type="Proteomes" id="UP000736384"/>
    </source>
</evidence>